<dbReference type="InterPro" id="IPR043550">
    <property type="entry name" value="EHMT1/EHMT2"/>
</dbReference>
<evidence type="ECO:0000313" key="2">
    <source>
        <dbReference type="Proteomes" id="UP000095287"/>
    </source>
</evidence>
<accession>A0A1I7YHC2</accession>
<dbReference type="PANTHER" id="PTHR46307">
    <property type="entry name" value="G9A, ISOFORM B"/>
    <property type="match status" value="1"/>
</dbReference>
<protein>
    <submittedName>
        <fullName evidence="3">ANK_REP_REGION domain-containing protein</fullName>
    </submittedName>
</protein>
<dbReference type="InterPro" id="IPR002110">
    <property type="entry name" value="Ankyrin_rpt"/>
</dbReference>
<dbReference type="GO" id="GO:0000122">
    <property type="term" value="P:negative regulation of transcription by RNA polymerase II"/>
    <property type="evidence" value="ECO:0007669"/>
    <property type="project" value="TreeGrafter"/>
</dbReference>
<dbReference type="Proteomes" id="UP000095287">
    <property type="component" value="Unplaced"/>
</dbReference>
<proteinExistence type="predicted"/>
<dbReference type="SUPFAM" id="SSF48403">
    <property type="entry name" value="Ankyrin repeat"/>
    <property type="match status" value="1"/>
</dbReference>
<feature type="repeat" description="ANK" evidence="1">
    <location>
        <begin position="38"/>
        <end position="70"/>
    </location>
</feature>
<dbReference type="WBParaSite" id="L893_g16378.t1">
    <property type="protein sequence ID" value="L893_g16378.t1"/>
    <property type="gene ID" value="L893_g16378"/>
</dbReference>
<dbReference type="PROSITE" id="PS50088">
    <property type="entry name" value="ANK_REPEAT"/>
    <property type="match status" value="1"/>
</dbReference>
<dbReference type="GO" id="GO:0000785">
    <property type="term" value="C:chromatin"/>
    <property type="evidence" value="ECO:0007669"/>
    <property type="project" value="TreeGrafter"/>
</dbReference>
<organism evidence="2 3">
    <name type="scientific">Steinernema glaseri</name>
    <dbReference type="NCBI Taxonomy" id="37863"/>
    <lineage>
        <taxon>Eukaryota</taxon>
        <taxon>Metazoa</taxon>
        <taxon>Ecdysozoa</taxon>
        <taxon>Nematoda</taxon>
        <taxon>Chromadorea</taxon>
        <taxon>Rhabditida</taxon>
        <taxon>Tylenchina</taxon>
        <taxon>Panagrolaimomorpha</taxon>
        <taxon>Strongyloidoidea</taxon>
        <taxon>Steinernematidae</taxon>
        <taxon>Steinernema</taxon>
    </lineage>
</organism>
<dbReference type="GO" id="GO:0002039">
    <property type="term" value="F:p53 binding"/>
    <property type="evidence" value="ECO:0007669"/>
    <property type="project" value="InterPro"/>
</dbReference>
<reference evidence="3" key="1">
    <citation type="submission" date="2016-11" db="UniProtKB">
        <authorList>
            <consortium name="WormBaseParasite"/>
        </authorList>
    </citation>
    <scope>IDENTIFICATION</scope>
</reference>
<dbReference type="PROSITE" id="PS50297">
    <property type="entry name" value="ANK_REP_REGION"/>
    <property type="match status" value="1"/>
</dbReference>
<dbReference type="PANTHER" id="PTHR46307:SF4">
    <property type="entry name" value="G9A, ISOFORM B"/>
    <property type="match status" value="1"/>
</dbReference>
<dbReference type="Gene3D" id="1.25.40.10">
    <property type="entry name" value="Tetratricopeptide repeat domain"/>
    <property type="match status" value="1"/>
</dbReference>
<sequence length="321" mass="34847">MGLSRCDSEGRALVALLLPYKTVNEIAMGASINGTDIKGRTALMHAVLNHHVSTSSLLLERGANAAATDSSGNSILHLIAESETTTGLDTFLDVAGLSLEAKNAAGLRPVEVAIKVKNSAAVDAFLRRGARLRTASWQTALDYEPKYVLVLLRKLLDDANILFHRKNASEAQHRLRYALNKTNELLQAAQCLPIRQKLLAVKVQILLTTAKDQRRHAMVEEAVTVLDEALALEAVTVLDEALALVEAEMDGSADHRFDILLLRAKTNFDGRDVAVALRDAEAAARIRPDHADVRNLLSILSIPKRHTLAEPGGVPNQTKVM</sequence>
<evidence type="ECO:0000256" key="1">
    <source>
        <dbReference type="PROSITE-ProRule" id="PRU00023"/>
    </source>
</evidence>
<dbReference type="Gene3D" id="1.25.40.20">
    <property type="entry name" value="Ankyrin repeat-containing domain"/>
    <property type="match status" value="1"/>
</dbReference>
<name>A0A1I7YHC2_9BILA</name>
<dbReference type="InterPro" id="IPR011990">
    <property type="entry name" value="TPR-like_helical_dom_sf"/>
</dbReference>
<dbReference type="AlphaFoldDB" id="A0A1I7YHC2"/>
<keyword evidence="1" id="KW-0040">ANK repeat</keyword>
<dbReference type="InterPro" id="IPR036770">
    <property type="entry name" value="Ankyrin_rpt-contain_sf"/>
</dbReference>
<dbReference type="GO" id="GO:0046974">
    <property type="term" value="F:histone H3K9 methyltransferase activity"/>
    <property type="evidence" value="ECO:0007669"/>
    <property type="project" value="TreeGrafter"/>
</dbReference>
<keyword evidence="2" id="KW-1185">Reference proteome</keyword>
<dbReference type="Pfam" id="PF12796">
    <property type="entry name" value="Ank_2"/>
    <property type="match status" value="1"/>
</dbReference>
<evidence type="ECO:0000313" key="3">
    <source>
        <dbReference type="WBParaSite" id="L893_g16378.t1"/>
    </source>
</evidence>
<dbReference type="GO" id="GO:0005634">
    <property type="term" value="C:nucleus"/>
    <property type="evidence" value="ECO:0007669"/>
    <property type="project" value="TreeGrafter"/>
</dbReference>
<dbReference type="SUPFAM" id="SSF48452">
    <property type="entry name" value="TPR-like"/>
    <property type="match status" value="1"/>
</dbReference>